<dbReference type="SUPFAM" id="SSF46689">
    <property type="entry name" value="Homeodomain-like"/>
    <property type="match status" value="2"/>
</dbReference>
<feature type="domain" description="Myb-like" evidence="6">
    <location>
        <begin position="62"/>
        <end position="112"/>
    </location>
</feature>
<evidence type="ECO:0000313" key="8">
    <source>
        <dbReference type="EMBL" id="EXJ86913.1"/>
    </source>
</evidence>
<dbReference type="GO" id="GO:0001006">
    <property type="term" value="F:RNA polymerase III type 3 promoter sequence-specific DNA binding"/>
    <property type="evidence" value="ECO:0007669"/>
    <property type="project" value="TreeGrafter"/>
</dbReference>
<dbReference type="SMART" id="SM00717">
    <property type="entry name" value="SANT"/>
    <property type="match status" value="3"/>
</dbReference>
<evidence type="ECO:0000256" key="4">
    <source>
        <dbReference type="ARBA" id="ARBA00023242"/>
    </source>
</evidence>
<keyword evidence="4" id="KW-0539">Nucleus</keyword>
<dbReference type="GO" id="GO:0019185">
    <property type="term" value="C:snRNA-activating protein complex"/>
    <property type="evidence" value="ECO:0007669"/>
    <property type="project" value="TreeGrafter"/>
</dbReference>
<dbReference type="InterPro" id="IPR001005">
    <property type="entry name" value="SANT/Myb"/>
</dbReference>
<protein>
    <submittedName>
        <fullName evidence="8">Uncharacterized protein</fullName>
    </submittedName>
</protein>
<dbReference type="Pfam" id="PF13921">
    <property type="entry name" value="Myb_DNA-bind_6"/>
    <property type="match status" value="1"/>
</dbReference>
<keyword evidence="1" id="KW-0805">Transcription regulation</keyword>
<dbReference type="Gene3D" id="1.10.10.60">
    <property type="entry name" value="Homeodomain-like"/>
    <property type="match status" value="3"/>
</dbReference>
<dbReference type="GO" id="GO:0042795">
    <property type="term" value="P:snRNA transcription by RNA polymerase II"/>
    <property type="evidence" value="ECO:0007669"/>
    <property type="project" value="TreeGrafter"/>
</dbReference>
<feature type="domain" description="Myb-like" evidence="6">
    <location>
        <begin position="115"/>
        <end position="165"/>
    </location>
</feature>
<keyword evidence="2" id="KW-0238">DNA-binding</keyword>
<dbReference type="CDD" id="cd00167">
    <property type="entry name" value="SANT"/>
    <property type="match status" value="2"/>
</dbReference>
<dbReference type="Proteomes" id="UP000019478">
    <property type="component" value="Unassembled WGS sequence"/>
</dbReference>
<evidence type="ECO:0000256" key="2">
    <source>
        <dbReference type="ARBA" id="ARBA00023125"/>
    </source>
</evidence>
<dbReference type="EMBL" id="AMGY01000003">
    <property type="protein sequence ID" value="EXJ86913.1"/>
    <property type="molecule type" value="Genomic_DNA"/>
</dbReference>
<evidence type="ECO:0000259" key="6">
    <source>
        <dbReference type="PROSITE" id="PS50090"/>
    </source>
</evidence>
<dbReference type="RefSeq" id="XP_007732192.1">
    <property type="nucleotide sequence ID" value="XM_007734002.1"/>
</dbReference>
<dbReference type="Pfam" id="PF00249">
    <property type="entry name" value="Myb_DNA-binding"/>
    <property type="match status" value="1"/>
</dbReference>
<sequence length="388" mass="43942">MSLPQQERRWWTKAEDEQLKRLIAVYGCRRGRSSDSKWAEISKHFPGRTNKDCRKRWFHSLDPSIRKGGWTEEEDKIILDAYERLGPSWKAIAALLEGRKDDQVSKRYIDVLAPSVKDRLSSWTAEEDSYLVRHVSMYGHRWAAISNGLPGRPPLTCRNRWRRLQRLNRGSPPSEDTYTEDLSSDSPARADAAKPRPSLSTSVPASSLDSLADGTQYGPGSESYLYSLEHVPPDLFETPVDFSYDDDMTWPERSDNFSVVTDSAPSSAHTGGCFDGALSGSGTTLPTPMNTYMASTSEPLADMPLPLPLPDIEASCSPSQNNSQPSDPWSVVAYEELGQRPFQELRERPESSNTVYVHHHYHHHYYHHYHAPIHTDTHTDTHTDPFVM</sequence>
<dbReference type="GeneID" id="19167992"/>
<dbReference type="PANTHER" id="PTHR46621">
    <property type="entry name" value="SNRNA-ACTIVATING PROTEIN COMPLEX SUBUNIT 4"/>
    <property type="match status" value="1"/>
</dbReference>
<organism evidence="8 9">
    <name type="scientific">Capronia epimyces CBS 606.96</name>
    <dbReference type="NCBI Taxonomy" id="1182542"/>
    <lineage>
        <taxon>Eukaryota</taxon>
        <taxon>Fungi</taxon>
        <taxon>Dikarya</taxon>
        <taxon>Ascomycota</taxon>
        <taxon>Pezizomycotina</taxon>
        <taxon>Eurotiomycetes</taxon>
        <taxon>Chaetothyriomycetidae</taxon>
        <taxon>Chaetothyriales</taxon>
        <taxon>Herpotrichiellaceae</taxon>
        <taxon>Capronia</taxon>
    </lineage>
</organism>
<proteinExistence type="predicted"/>
<feature type="domain" description="HTH myb-type" evidence="7">
    <location>
        <begin position="11"/>
        <end position="57"/>
    </location>
</feature>
<evidence type="ECO:0000256" key="5">
    <source>
        <dbReference type="SAM" id="MobiDB-lite"/>
    </source>
</evidence>
<comment type="caution">
    <text evidence="8">The sequence shown here is derived from an EMBL/GenBank/DDBJ whole genome shotgun (WGS) entry which is preliminary data.</text>
</comment>
<feature type="region of interest" description="Disordered" evidence="5">
    <location>
        <begin position="166"/>
        <end position="214"/>
    </location>
</feature>
<keyword evidence="3" id="KW-0804">Transcription</keyword>
<feature type="domain" description="Myb-like" evidence="6">
    <location>
        <begin position="3"/>
        <end position="61"/>
    </location>
</feature>
<dbReference type="HOGENOM" id="CLU_031723_0_0_1"/>
<reference evidence="8 9" key="1">
    <citation type="submission" date="2013-03" db="EMBL/GenBank/DDBJ databases">
        <title>The Genome Sequence of Capronia epimyces CBS 606.96.</title>
        <authorList>
            <consortium name="The Broad Institute Genomics Platform"/>
            <person name="Cuomo C."/>
            <person name="de Hoog S."/>
            <person name="Gorbushina A."/>
            <person name="Walker B."/>
            <person name="Young S.K."/>
            <person name="Zeng Q."/>
            <person name="Gargeya S."/>
            <person name="Fitzgerald M."/>
            <person name="Haas B."/>
            <person name="Abouelleil A."/>
            <person name="Allen A.W."/>
            <person name="Alvarado L."/>
            <person name="Arachchi H.M."/>
            <person name="Berlin A.M."/>
            <person name="Chapman S.B."/>
            <person name="Gainer-Dewar J."/>
            <person name="Goldberg J."/>
            <person name="Griggs A."/>
            <person name="Gujja S."/>
            <person name="Hansen M."/>
            <person name="Howarth C."/>
            <person name="Imamovic A."/>
            <person name="Ireland A."/>
            <person name="Larimer J."/>
            <person name="McCowan C."/>
            <person name="Murphy C."/>
            <person name="Pearson M."/>
            <person name="Poon T.W."/>
            <person name="Priest M."/>
            <person name="Roberts A."/>
            <person name="Saif S."/>
            <person name="Shea T."/>
            <person name="Sisk P."/>
            <person name="Sykes S."/>
            <person name="Wortman J."/>
            <person name="Nusbaum C."/>
            <person name="Birren B."/>
        </authorList>
    </citation>
    <scope>NUCLEOTIDE SEQUENCE [LARGE SCALE GENOMIC DNA]</scope>
    <source>
        <strain evidence="8 9">CBS 606.96</strain>
    </source>
</reference>
<dbReference type="GO" id="GO:0000978">
    <property type="term" value="F:RNA polymerase II cis-regulatory region sequence-specific DNA binding"/>
    <property type="evidence" value="ECO:0007669"/>
    <property type="project" value="TreeGrafter"/>
</dbReference>
<dbReference type="STRING" id="1182542.W9Y355"/>
<evidence type="ECO:0000259" key="7">
    <source>
        <dbReference type="PROSITE" id="PS51294"/>
    </source>
</evidence>
<dbReference type="InterPro" id="IPR009057">
    <property type="entry name" value="Homeodomain-like_sf"/>
</dbReference>
<dbReference type="InterPro" id="IPR051575">
    <property type="entry name" value="Myb-like_DNA-bd"/>
</dbReference>
<dbReference type="AlphaFoldDB" id="W9Y355"/>
<dbReference type="eggNOG" id="KOG0048">
    <property type="taxonomic scope" value="Eukaryota"/>
</dbReference>
<evidence type="ECO:0000256" key="1">
    <source>
        <dbReference type="ARBA" id="ARBA00023015"/>
    </source>
</evidence>
<evidence type="ECO:0000256" key="3">
    <source>
        <dbReference type="ARBA" id="ARBA00023163"/>
    </source>
</evidence>
<accession>W9Y355</accession>
<keyword evidence="9" id="KW-1185">Reference proteome</keyword>
<feature type="compositionally biased region" description="Polar residues" evidence="5">
    <location>
        <begin position="198"/>
        <end position="209"/>
    </location>
</feature>
<name>W9Y355_9EURO</name>
<evidence type="ECO:0000313" key="9">
    <source>
        <dbReference type="Proteomes" id="UP000019478"/>
    </source>
</evidence>
<dbReference type="PANTHER" id="PTHR46621:SF1">
    <property type="entry name" value="SNRNA-ACTIVATING PROTEIN COMPLEX SUBUNIT 4"/>
    <property type="match status" value="1"/>
</dbReference>
<dbReference type="GO" id="GO:0042796">
    <property type="term" value="P:snRNA transcription by RNA polymerase III"/>
    <property type="evidence" value="ECO:0007669"/>
    <property type="project" value="TreeGrafter"/>
</dbReference>
<dbReference type="PROSITE" id="PS50090">
    <property type="entry name" value="MYB_LIKE"/>
    <property type="match status" value="3"/>
</dbReference>
<feature type="domain" description="HTH myb-type" evidence="7">
    <location>
        <begin position="62"/>
        <end position="116"/>
    </location>
</feature>
<dbReference type="PROSITE" id="PS51294">
    <property type="entry name" value="HTH_MYB"/>
    <property type="match status" value="3"/>
</dbReference>
<dbReference type="OrthoDB" id="4139207at2759"/>
<gene>
    <name evidence="8" type="ORF">A1O3_03867</name>
</gene>
<dbReference type="InterPro" id="IPR017930">
    <property type="entry name" value="Myb_dom"/>
</dbReference>
<feature type="domain" description="HTH myb-type" evidence="7">
    <location>
        <begin position="122"/>
        <end position="169"/>
    </location>
</feature>